<dbReference type="SUPFAM" id="SSF103473">
    <property type="entry name" value="MFS general substrate transporter"/>
    <property type="match status" value="1"/>
</dbReference>
<evidence type="ECO:0000313" key="8">
    <source>
        <dbReference type="EMBL" id="MFH6567330.1"/>
    </source>
</evidence>
<comment type="subcellular location">
    <subcellularLocation>
        <location evidence="1">Cell membrane</location>
        <topology evidence="1">Multi-pass membrane protein</topology>
    </subcellularLocation>
</comment>
<feature type="transmembrane region" description="Helical" evidence="6">
    <location>
        <begin position="132"/>
        <end position="154"/>
    </location>
</feature>
<sequence>MHSTTPSSVYWIALGAFALGMASFVTAGLVPMIEQSFSVSVAAAAQLVTVFALAYGIGSPVCVALLPAHRQRFGLLSALGVFVLANVASTVVDDFAVLLVCRAFAGLGAGVYLATGITACATVSEPHRRGRAIAIIMAGMASGTVLGVPLSLLLAEQSGWQAALWLIALLGAGSWLGLLIKLPELPAGQQMTIRSKLLLLENRKVVSILMVSLLAAVSSLGMYTFIVPFITDPSYAKVDNVTPYLWVWGLGGVAGSFLIAPLVERTEGPVLIFIIMLMLTVSLLALPVAAAVSPWLAMIPIAIWGGVGWALQVPQNNELISARERNGDGNLAVALNESALYLGSAAGAGAGGFLLLLNMPGWTLAICAGAVAFLGTVLQFMNLRAHKTRLPGLIQNVEHRSID</sequence>
<evidence type="ECO:0000256" key="5">
    <source>
        <dbReference type="ARBA" id="ARBA00023136"/>
    </source>
</evidence>
<keyword evidence="9" id="KW-1185">Reference proteome</keyword>
<keyword evidence="4 6" id="KW-1133">Transmembrane helix</keyword>
<dbReference type="InterPro" id="IPR011701">
    <property type="entry name" value="MFS"/>
</dbReference>
<feature type="transmembrane region" description="Helical" evidence="6">
    <location>
        <begin position="160"/>
        <end position="184"/>
    </location>
</feature>
<evidence type="ECO:0000256" key="1">
    <source>
        <dbReference type="ARBA" id="ARBA00004651"/>
    </source>
</evidence>
<feature type="transmembrane region" description="Helical" evidence="6">
    <location>
        <begin position="9"/>
        <end position="33"/>
    </location>
</feature>
<keyword evidence="2" id="KW-1003">Cell membrane</keyword>
<comment type="caution">
    <text evidence="8">The sequence shown here is derived from an EMBL/GenBank/DDBJ whole genome shotgun (WGS) entry which is preliminary data.</text>
</comment>
<keyword evidence="5 6" id="KW-0472">Membrane</keyword>
<dbReference type="Gene3D" id="1.20.1250.20">
    <property type="entry name" value="MFS general substrate transporter like domains"/>
    <property type="match status" value="1"/>
</dbReference>
<dbReference type="InterPro" id="IPR050189">
    <property type="entry name" value="MFS_Efflux_Transporters"/>
</dbReference>
<dbReference type="Pfam" id="PF07690">
    <property type="entry name" value="MFS_1"/>
    <property type="match status" value="1"/>
</dbReference>
<evidence type="ECO:0000256" key="2">
    <source>
        <dbReference type="ARBA" id="ARBA00022475"/>
    </source>
</evidence>
<feature type="transmembrane region" description="Helical" evidence="6">
    <location>
        <begin position="295"/>
        <end position="313"/>
    </location>
</feature>
<dbReference type="PROSITE" id="PS50850">
    <property type="entry name" value="MFS"/>
    <property type="match status" value="1"/>
</dbReference>
<feature type="transmembrane region" description="Helical" evidence="6">
    <location>
        <begin position="362"/>
        <end position="381"/>
    </location>
</feature>
<protein>
    <submittedName>
        <fullName evidence="8">MFS transporter</fullName>
    </submittedName>
</protein>
<dbReference type="InterPro" id="IPR020846">
    <property type="entry name" value="MFS_dom"/>
</dbReference>
<dbReference type="RefSeq" id="WP_395247229.1">
    <property type="nucleotide sequence ID" value="NZ_JBINXA010000018.1"/>
</dbReference>
<dbReference type="Proteomes" id="UP001609821">
    <property type="component" value="Unassembled WGS sequence"/>
</dbReference>
<dbReference type="PANTHER" id="PTHR43124:SF10">
    <property type="entry name" value="PURINE EFFLUX PUMP PBUE"/>
    <property type="match status" value="1"/>
</dbReference>
<name>A0ABW7M087_9PSED</name>
<proteinExistence type="predicted"/>
<dbReference type="InterPro" id="IPR036259">
    <property type="entry name" value="MFS_trans_sf"/>
</dbReference>
<feature type="transmembrane region" description="Helical" evidence="6">
    <location>
        <begin position="243"/>
        <end position="263"/>
    </location>
</feature>
<feature type="transmembrane region" description="Helical" evidence="6">
    <location>
        <begin position="334"/>
        <end position="356"/>
    </location>
</feature>
<dbReference type="EMBL" id="JBINXB010000022">
    <property type="protein sequence ID" value="MFH6567330.1"/>
    <property type="molecule type" value="Genomic_DNA"/>
</dbReference>
<gene>
    <name evidence="8" type="ORF">ACHMWK_15315</name>
</gene>
<evidence type="ECO:0000256" key="6">
    <source>
        <dbReference type="SAM" id="Phobius"/>
    </source>
</evidence>
<feature type="transmembrane region" description="Helical" evidence="6">
    <location>
        <begin position="97"/>
        <end position="120"/>
    </location>
</feature>
<reference evidence="8 9" key="1">
    <citation type="submission" date="2024-10" db="EMBL/GenBank/DDBJ databases">
        <title>Aeromonas and Pseudomonas from the Cagarras Archipelago, Rio de Janeiro, Brazil.</title>
        <authorList>
            <person name="Canellas A.L.B."/>
            <person name="Laport M.S."/>
        </authorList>
    </citation>
    <scope>NUCLEOTIDE SEQUENCE [LARGE SCALE GENOMIC DNA]</scope>
    <source>
        <strain evidence="8 9">CPF-4</strain>
    </source>
</reference>
<organism evidence="8 9">
    <name type="scientific">Pseudomonas kulmbachensis</name>
    <dbReference type="NCBI Taxonomy" id="3043408"/>
    <lineage>
        <taxon>Bacteria</taxon>
        <taxon>Pseudomonadati</taxon>
        <taxon>Pseudomonadota</taxon>
        <taxon>Gammaproteobacteria</taxon>
        <taxon>Pseudomonadales</taxon>
        <taxon>Pseudomonadaceae</taxon>
        <taxon>Pseudomonas</taxon>
    </lineage>
</organism>
<feature type="transmembrane region" description="Helical" evidence="6">
    <location>
        <begin position="73"/>
        <end position="91"/>
    </location>
</feature>
<evidence type="ECO:0000256" key="4">
    <source>
        <dbReference type="ARBA" id="ARBA00022989"/>
    </source>
</evidence>
<evidence type="ECO:0000256" key="3">
    <source>
        <dbReference type="ARBA" id="ARBA00022692"/>
    </source>
</evidence>
<accession>A0ABW7M087</accession>
<feature type="transmembrane region" description="Helical" evidence="6">
    <location>
        <begin position="205"/>
        <end position="231"/>
    </location>
</feature>
<feature type="domain" description="Major facilitator superfamily (MFS) profile" evidence="7">
    <location>
        <begin position="8"/>
        <end position="387"/>
    </location>
</feature>
<dbReference type="CDD" id="cd17324">
    <property type="entry name" value="MFS_NepI_like"/>
    <property type="match status" value="1"/>
</dbReference>
<evidence type="ECO:0000313" key="9">
    <source>
        <dbReference type="Proteomes" id="UP001609821"/>
    </source>
</evidence>
<feature type="transmembrane region" description="Helical" evidence="6">
    <location>
        <begin position="270"/>
        <end position="289"/>
    </location>
</feature>
<evidence type="ECO:0000259" key="7">
    <source>
        <dbReference type="PROSITE" id="PS50850"/>
    </source>
</evidence>
<dbReference type="PANTHER" id="PTHR43124">
    <property type="entry name" value="PURINE EFFLUX PUMP PBUE"/>
    <property type="match status" value="1"/>
</dbReference>
<feature type="transmembrane region" description="Helical" evidence="6">
    <location>
        <begin position="39"/>
        <end position="66"/>
    </location>
</feature>
<keyword evidence="3 6" id="KW-0812">Transmembrane</keyword>